<protein>
    <submittedName>
        <fullName evidence="2">Uncharacterized protein</fullName>
    </submittedName>
</protein>
<name>A0AAV5WZW0_9BILA</name>
<sequence length="366" mass="40723">AEVAMSAGLSLQVDDDVVSVEIHQEGGVDGDHPLPIHNHGDGALAEWWNDTFDLSKEEVLDIMDRVGSTDEDDVEYFLRLQNSRFVWAARSNLLVLNPSSQPIVDLYESGRFSEKRKKMIKKGIRSRAEIRLDGTLSPSTSDEENASPDEYASPNRRQKRAKRLDRARKRVEAVAMKTAAARAAATTAESESGSDAESAAHAATEHPSPSLHSAEVVDDSVLDCNPRSPPKRTHAEMPPSRKNPPKVVKVDELEEKHKKIIASFVPGTGKEFYTKPLYDCTMDMICGASPSDDSQTERIFKHRIEAVLGTCIDNSEFLVIVLTPNDDEEMIRALFPDLTIAVSRETMDAYAPKTLRQFEMVEFLQQ</sequence>
<feature type="region of interest" description="Disordered" evidence="1">
    <location>
        <begin position="131"/>
        <end position="246"/>
    </location>
</feature>
<evidence type="ECO:0000313" key="3">
    <source>
        <dbReference type="Proteomes" id="UP001432322"/>
    </source>
</evidence>
<organism evidence="2 3">
    <name type="scientific">Pristionchus fissidentatus</name>
    <dbReference type="NCBI Taxonomy" id="1538716"/>
    <lineage>
        <taxon>Eukaryota</taxon>
        <taxon>Metazoa</taxon>
        <taxon>Ecdysozoa</taxon>
        <taxon>Nematoda</taxon>
        <taxon>Chromadorea</taxon>
        <taxon>Rhabditida</taxon>
        <taxon>Rhabditina</taxon>
        <taxon>Diplogasteromorpha</taxon>
        <taxon>Diplogasteroidea</taxon>
        <taxon>Neodiplogasteridae</taxon>
        <taxon>Pristionchus</taxon>
    </lineage>
</organism>
<evidence type="ECO:0000256" key="1">
    <source>
        <dbReference type="SAM" id="MobiDB-lite"/>
    </source>
</evidence>
<keyword evidence="3" id="KW-1185">Reference proteome</keyword>
<dbReference type="EMBL" id="BTSY01000007">
    <property type="protein sequence ID" value="GMT36888.1"/>
    <property type="molecule type" value="Genomic_DNA"/>
</dbReference>
<evidence type="ECO:0000313" key="2">
    <source>
        <dbReference type="EMBL" id="GMT36888.1"/>
    </source>
</evidence>
<dbReference type="AlphaFoldDB" id="A0AAV5WZW0"/>
<gene>
    <name evidence="2" type="ORF">PFISCL1PPCAC_28185</name>
</gene>
<dbReference type="Proteomes" id="UP001432322">
    <property type="component" value="Unassembled WGS sequence"/>
</dbReference>
<feature type="non-terminal residue" evidence="2">
    <location>
        <position position="1"/>
    </location>
</feature>
<proteinExistence type="predicted"/>
<feature type="compositionally biased region" description="Basic residues" evidence="1">
    <location>
        <begin position="156"/>
        <end position="169"/>
    </location>
</feature>
<reference evidence="2" key="1">
    <citation type="submission" date="2023-10" db="EMBL/GenBank/DDBJ databases">
        <title>Genome assembly of Pristionchus species.</title>
        <authorList>
            <person name="Yoshida K."/>
            <person name="Sommer R.J."/>
        </authorList>
    </citation>
    <scope>NUCLEOTIDE SEQUENCE</scope>
    <source>
        <strain evidence="2">RS5133</strain>
    </source>
</reference>
<accession>A0AAV5WZW0</accession>
<feature type="compositionally biased region" description="Low complexity" evidence="1">
    <location>
        <begin position="173"/>
        <end position="202"/>
    </location>
</feature>
<comment type="caution">
    <text evidence="2">The sequence shown here is derived from an EMBL/GenBank/DDBJ whole genome shotgun (WGS) entry which is preliminary data.</text>
</comment>